<evidence type="ECO:0000313" key="4">
    <source>
        <dbReference type="Proteomes" id="UP001497623"/>
    </source>
</evidence>
<dbReference type="Gene3D" id="2.60.40.770">
    <property type="match status" value="1"/>
</dbReference>
<dbReference type="SUPFAM" id="SSF81296">
    <property type="entry name" value="E set domains"/>
    <property type="match status" value="1"/>
</dbReference>
<feature type="domain" description="MD-2-related lipid-recognition" evidence="2">
    <location>
        <begin position="45"/>
        <end position="153"/>
    </location>
</feature>
<feature type="chain" id="PRO_5044010720" description="MD-2-related lipid-recognition domain-containing protein" evidence="1">
    <location>
        <begin position="24"/>
        <end position="156"/>
    </location>
</feature>
<dbReference type="SMART" id="SM00737">
    <property type="entry name" value="ML"/>
    <property type="match status" value="1"/>
</dbReference>
<dbReference type="Proteomes" id="UP001497623">
    <property type="component" value="Unassembled WGS sequence"/>
</dbReference>
<reference evidence="3 4" key="1">
    <citation type="submission" date="2024-05" db="EMBL/GenBank/DDBJ databases">
        <authorList>
            <person name="Wallberg A."/>
        </authorList>
    </citation>
    <scope>NUCLEOTIDE SEQUENCE [LARGE SCALE GENOMIC DNA]</scope>
</reference>
<keyword evidence="4" id="KW-1185">Reference proteome</keyword>
<dbReference type="EMBL" id="CAXKWB010000397">
    <property type="protein sequence ID" value="CAL4060617.1"/>
    <property type="molecule type" value="Genomic_DNA"/>
</dbReference>
<sequence length="156" mass="17682">MNINGILLVAVAAVVVLVDPSEAFQPRRIKYARCNTEDVMPLALFMTCANNHGVCEVRIGSQHNLRAVFVPEINSTDVDSYVRWNSWFEVPLPGQSRDACDEALSCPIQPGIVTRFTYSLDIQNFWPRDEYPVVWSLTDRATDEVITCFKFKINIV</sequence>
<dbReference type="Pfam" id="PF02221">
    <property type="entry name" value="E1_DerP2_DerF2"/>
    <property type="match status" value="1"/>
</dbReference>
<evidence type="ECO:0000259" key="2">
    <source>
        <dbReference type="SMART" id="SM00737"/>
    </source>
</evidence>
<name>A0AAV2PPA2_MEGNR</name>
<dbReference type="AlphaFoldDB" id="A0AAV2PPA2"/>
<proteinExistence type="predicted"/>
<gene>
    <name evidence="3" type="ORF">MNOR_LOCUS1485</name>
</gene>
<organism evidence="3 4">
    <name type="scientific">Meganyctiphanes norvegica</name>
    <name type="common">Northern krill</name>
    <name type="synonym">Thysanopoda norvegica</name>
    <dbReference type="NCBI Taxonomy" id="48144"/>
    <lineage>
        <taxon>Eukaryota</taxon>
        <taxon>Metazoa</taxon>
        <taxon>Ecdysozoa</taxon>
        <taxon>Arthropoda</taxon>
        <taxon>Crustacea</taxon>
        <taxon>Multicrustacea</taxon>
        <taxon>Malacostraca</taxon>
        <taxon>Eumalacostraca</taxon>
        <taxon>Eucarida</taxon>
        <taxon>Euphausiacea</taxon>
        <taxon>Euphausiidae</taxon>
        <taxon>Meganyctiphanes</taxon>
    </lineage>
</organism>
<comment type="caution">
    <text evidence="3">The sequence shown here is derived from an EMBL/GenBank/DDBJ whole genome shotgun (WGS) entry which is preliminary data.</text>
</comment>
<feature type="signal peptide" evidence="1">
    <location>
        <begin position="1"/>
        <end position="23"/>
    </location>
</feature>
<keyword evidence="1" id="KW-0732">Signal</keyword>
<accession>A0AAV2PPA2</accession>
<protein>
    <recommendedName>
        <fullName evidence="2">MD-2-related lipid-recognition domain-containing protein</fullName>
    </recommendedName>
</protein>
<dbReference type="InterPro" id="IPR003172">
    <property type="entry name" value="ML_dom"/>
</dbReference>
<evidence type="ECO:0000256" key="1">
    <source>
        <dbReference type="SAM" id="SignalP"/>
    </source>
</evidence>
<dbReference type="InterPro" id="IPR014756">
    <property type="entry name" value="Ig_E-set"/>
</dbReference>
<evidence type="ECO:0000313" key="3">
    <source>
        <dbReference type="EMBL" id="CAL4060617.1"/>
    </source>
</evidence>